<dbReference type="PANTHER" id="PTHR11070">
    <property type="entry name" value="UVRD / RECB / PCRA DNA HELICASE FAMILY MEMBER"/>
    <property type="match status" value="1"/>
</dbReference>
<evidence type="ECO:0000256" key="11">
    <source>
        <dbReference type="ARBA" id="ARBA00034617"/>
    </source>
</evidence>
<comment type="function">
    <text evidence="13">The heterodimer acts as both an ATP-dependent DNA helicase and an ATP-dependent, dual-direction single-stranded exonuclease. Recognizes the chi site generating a DNA molecule suitable for the initiation of homologous recombination. The AddA nuclease domain is required for chi fragment generation; this subunit has the helicase and 3' -&gt; 5' nuclease activities.</text>
</comment>
<dbReference type="PROSITE" id="PS51198">
    <property type="entry name" value="UVRD_HELICASE_ATP_BIND"/>
    <property type="match status" value="1"/>
</dbReference>
<feature type="binding site" evidence="14">
    <location>
        <begin position="34"/>
        <end position="41"/>
    </location>
    <ligand>
        <name>ATP</name>
        <dbReference type="ChEBI" id="CHEBI:30616"/>
    </ligand>
</feature>
<dbReference type="SUPFAM" id="SSF52540">
    <property type="entry name" value="P-loop containing nucleoside triphosphate hydrolases"/>
    <property type="match status" value="1"/>
</dbReference>
<dbReference type="InterPro" id="IPR000212">
    <property type="entry name" value="DNA_helicase_UvrD/REP"/>
</dbReference>
<dbReference type="Gene3D" id="3.40.50.300">
    <property type="entry name" value="P-loop containing nucleotide triphosphate hydrolases"/>
    <property type="match status" value="4"/>
</dbReference>
<dbReference type="Proteomes" id="UP000309676">
    <property type="component" value="Unassembled WGS sequence"/>
</dbReference>
<evidence type="ECO:0000256" key="15">
    <source>
        <dbReference type="SAM" id="Coils"/>
    </source>
</evidence>
<dbReference type="Pfam" id="PF00580">
    <property type="entry name" value="UvrD-helicase"/>
    <property type="match status" value="1"/>
</dbReference>
<evidence type="ECO:0000259" key="18">
    <source>
        <dbReference type="PROSITE" id="PS51217"/>
    </source>
</evidence>
<evidence type="ECO:0000259" key="17">
    <source>
        <dbReference type="PROSITE" id="PS51198"/>
    </source>
</evidence>
<keyword evidence="6 13" id="KW-0269">Exonuclease</keyword>
<keyword evidence="1 13" id="KW-0540">Nuclease</keyword>
<protein>
    <recommendedName>
        <fullName evidence="13">ATP-dependent helicase/nuclease subunit A</fullName>
        <ecNumber evidence="13">3.1.-.-</ecNumber>
        <ecNumber evidence="13">5.6.2.4</ecNumber>
    </recommendedName>
    <alternativeName>
        <fullName evidence="13">ATP-dependent helicase/nuclease AddA</fullName>
    </alternativeName>
    <alternativeName>
        <fullName evidence="13">DNA 3'-5' helicase AddA</fullName>
    </alternativeName>
</protein>
<evidence type="ECO:0000256" key="16">
    <source>
        <dbReference type="SAM" id="MobiDB-lite"/>
    </source>
</evidence>
<name>A0A5R9G1W1_9BACL</name>
<dbReference type="EC" id="5.6.2.4" evidence="13"/>
<accession>A0A5R9G1W1</accession>
<dbReference type="InterPro" id="IPR014152">
    <property type="entry name" value="AddA"/>
</dbReference>
<keyword evidence="10 13" id="KW-0413">Isomerase</keyword>
<gene>
    <name evidence="13 19" type="primary">addA</name>
    <name evidence="19" type="ORF">FE782_20095</name>
</gene>
<dbReference type="GO" id="GO:0043138">
    <property type="term" value="F:3'-5' DNA helicase activity"/>
    <property type="evidence" value="ECO:0007669"/>
    <property type="project" value="UniProtKB-UniRule"/>
</dbReference>
<evidence type="ECO:0000313" key="20">
    <source>
        <dbReference type="Proteomes" id="UP000309676"/>
    </source>
</evidence>
<comment type="caution">
    <text evidence="19">The sequence shown here is derived from an EMBL/GenBank/DDBJ whole genome shotgun (WGS) entry which is preliminary data.</text>
</comment>
<evidence type="ECO:0000256" key="4">
    <source>
        <dbReference type="ARBA" id="ARBA00022801"/>
    </source>
</evidence>
<dbReference type="InterPro" id="IPR014016">
    <property type="entry name" value="UvrD-like_ATP-bd"/>
</dbReference>
<evidence type="ECO:0000256" key="6">
    <source>
        <dbReference type="ARBA" id="ARBA00022839"/>
    </source>
</evidence>
<evidence type="ECO:0000256" key="7">
    <source>
        <dbReference type="ARBA" id="ARBA00022840"/>
    </source>
</evidence>
<evidence type="ECO:0000256" key="5">
    <source>
        <dbReference type="ARBA" id="ARBA00022806"/>
    </source>
</evidence>
<dbReference type="InterPro" id="IPR011335">
    <property type="entry name" value="Restrct_endonuc-II-like"/>
</dbReference>
<dbReference type="EMBL" id="VCIW01000015">
    <property type="protein sequence ID" value="TLS50332.1"/>
    <property type="molecule type" value="Genomic_DNA"/>
</dbReference>
<dbReference type="FunFam" id="3.40.50.300:FF:001236">
    <property type="entry name" value="ATP-dependent helicase/nuclease subunit A"/>
    <property type="match status" value="1"/>
</dbReference>
<evidence type="ECO:0000256" key="9">
    <source>
        <dbReference type="ARBA" id="ARBA00023204"/>
    </source>
</evidence>
<dbReference type="InterPro" id="IPR011604">
    <property type="entry name" value="PDDEXK-like_dom_sf"/>
</dbReference>
<evidence type="ECO:0000256" key="2">
    <source>
        <dbReference type="ARBA" id="ARBA00022741"/>
    </source>
</evidence>
<comment type="catalytic activity">
    <reaction evidence="12 13">
        <text>ATP + H2O = ADP + phosphate + H(+)</text>
        <dbReference type="Rhea" id="RHEA:13065"/>
        <dbReference type="ChEBI" id="CHEBI:15377"/>
        <dbReference type="ChEBI" id="CHEBI:15378"/>
        <dbReference type="ChEBI" id="CHEBI:30616"/>
        <dbReference type="ChEBI" id="CHEBI:43474"/>
        <dbReference type="ChEBI" id="CHEBI:456216"/>
        <dbReference type="EC" id="5.6.2.4"/>
    </reaction>
</comment>
<dbReference type="OrthoDB" id="9810135at2"/>
<dbReference type="GO" id="GO:0008408">
    <property type="term" value="F:3'-5' exonuclease activity"/>
    <property type="evidence" value="ECO:0007669"/>
    <property type="project" value="UniProtKB-UniRule"/>
</dbReference>
<keyword evidence="20" id="KW-1185">Reference proteome</keyword>
<dbReference type="GO" id="GO:0005829">
    <property type="term" value="C:cytosol"/>
    <property type="evidence" value="ECO:0007669"/>
    <property type="project" value="TreeGrafter"/>
</dbReference>
<dbReference type="GO" id="GO:0005524">
    <property type="term" value="F:ATP binding"/>
    <property type="evidence" value="ECO:0007669"/>
    <property type="project" value="UniProtKB-UniRule"/>
</dbReference>
<dbReference type="InterPro" id="IPR038726">
    <property type="entry name" value="PDDEXK_AddAB-type"/>
</dbReference>
<dbReference type="Pfam" id="PF12705">
    <property type="entry name" value="PDDEXK_1"/>
    <property type="match status" value="1"/>
</dbReference>
<feature type="compositionally biased region" description="Low complexity" evidence="16">
    <location>
        <begin position="1093"/>
        <end position="1107"/>
    </location>
</feature>
<keyword evidence="4 13" id="KW-0378">Hydrolase</keyword>
<dbReference type="PROSITE" id="PS51217">
    <property type="entry name" value="UVRD_HELICASE_CTER"/>
    <property type="match status" value="1"/>
</dbReference>
<keyword evidence="3 13" id="KW-0227">DNA damage</keyword>
<keyword evidence="15" id="KW-0175">Coiled coil</keyword>
<feature type="domain" description="UvrD-like helicase ATP-binding" evidence="17">
    <location>
        <begin position="13"/>
        <end position="515"/>
    </location>
</feature>
<sequence length="1300" mass="142075">MTRRGIEPKPAGATWTDEQWQAIAARGDHLLVAAAAGSGKTAVLVERIIRTVTDEARPIDIDRLLVATFTNAAAAEMRHRMRDALEKALASNPGSRHLRRQLALVGRASITTLHSFCLDAVRRYVHLTDLDPAFRIANETEAALLRQEALESVLEERYGAAEEDGPFWALADRFGGERGDDGLMKLIDRLYDFSRSHPFPDAWLREAAAAFRLAGPAGDGDGAEIEGGLPEDHPWLLSVGADVKLELEGIAAGLNAALELSLQPGGPHAYADNFRADIAGVERLLKALTSGGWRALRDTAFADDGGAFGRLKPQKGDSVDAALSDRAKKLRKDAKDRLDALKEQLLARTLEDYAAECRELAPLMEELTRLALDYAEAFRQAKTAKGLVDFGDLEHACLQVLRDPASTPERLVPTEAALQYREQFEEVYVDEYQDTNAVQETILRLVSRGDGTDGPRAGNRFMVGDVKQSIYRFRLAEPGLFLRKYKTYRGLPEAVENVAAGGGIRIDLARNFRSRREVVDAVNFVFRQTMHEEAAELDYDERAELALGASYPEPDGAHDLAADVVLIDRDGAPDEEADGEGPAAEAQDLDAAEAEGRAIGRRILELTGGAGRPAMQVYDKGVGGMRPIQFRDIVILLRADKSWAPSLIEQLRLYGVPAHAELGGGYFEAVEVETVLSMLQTIDNPLQDIPLAATMMSPAFGFTAEELARIRVAGGRSRPYYEAVGSVASGKEPNPGSVGSALREKAARFVTTLEPWRTAARQGPLADLILKLYRETGYFDFVGGLPGGVQRQANLRALYDRARQYEATSFRGLFRFLRFIERLRDSGSDLAPARALGETEDVVRIMSIHKSKGLEFPVVFVAGLGKSFNRGDEREPFLLHKELGFGPRFVDPELGAAHPTLPQLAIRRRLRAESLAEEMRVLYVALTRAKEKLILVGSAKGLTKRLEDWNAIAASPGPKLPAHAIHRGACFLDWLAPSLLRHPAAESVRDAYGLAALPPGARVADGSRWRLMVELPDAMAEAAAAGGRTEPWGQHAVKEGLPVPEDWTARDSDVLRALGWTDPRPSASALFAKTSVTEWKGRLLEEDEEEAEAPFAAPSPARGPSGAAVAKRPRFLAKKGLTPVERGVAYHAVMQHLRLVPGLTTSDVEALLSDMVLRELLTEEQRAAVDVESVWRFATSEPGLRLASAARTHRELPFSVGLPAAEVYGEAPNGVPLDAETAAETVLVQGIIDCLFEDERGLAIVDYKTDAIRGETGLSELTERYRLQLSVYAKAAEKALGRDVPDRYLYFFDGARAVKL</sequence>
<evidence type="ECO:0000256" key="1">
    <source>
        <dbReference type="ARBA" id="ARBA00022722"/>
    </source>
</evidence>
<dbReference type="PANTHER" id="PTHR11070:SF48">
    <property type="entry name" value="ATP-DEPENDENT HELICASE_NUCLEASE SUBUNIT A"/>
    <property type="match status" value="1"/>
</dbReference>
<dbReference type="CDD" id="cd18807">
    <property type="entry name" value="SF1_C_UvrD"/>
    <property type="match status" value="1"/>
</dbReference>
<keyword evidence="9 13" id="KW-0234">DNA repair</keyword>
<feature type="coiled-coil region" evidence="15">
    <location>
        <begin position="324"/>
        <end position="351"/>
    </location>
</feature>
<comment type="subunit">
    <text evidence="13">Heterodimer of AddA and AddB/RexB.</text>
</comment>
<keyword evidence="5 13" id="KW-0347">Helicase</keyword>
<keyword evidence="8 13" id="KW-0238">DNA-binding</keyword>
<feature type="region of interest" description="Disordered" evidence="16">
    <location>
        <begin position="1085"/>
        <end position="1107"/>
    </location>
</feature>
<dbReference type="GO" id="GO:0003690">
    <property type="term" value="F:double-stranded DNA binding"/>
    <property type="evidence" value="ECO:0007669"/>
    <property type="project" value="UniProtKB-UniRule"/>
</dbReference>
<dbReference type="Pfam" id="PF13361">
    <property type="entry name" value="UvrD_C"/>
    <property type="match status" value="1"/>
</dbReference>
<evidence type="ECO:0000256" key="8">
    <source>
        <dbReference type="ARBA" id="ARBA00023125"/>
    </source>
</evidence>
<evidence type="ECO:0000256" key="12">
    <source>
        <dbReference type="ARBA" id="ARBA00048988"/>
    </source>
</evidence>
<dbReference type="GO" id="GO:0033202">
    <property type="term" value="C:DNA helicase complex"/>
    <property type="evidence" value="ECO:0007669"/>
    <property type="project" value="TreeGrafter"/>
</dbReference>
<dbReference type="Gene3D" id="3.90.320.10">
    <property type="match status" value="1"/>
</dbReference>
<dbReference type="InterPro" id="IPR027417">
    <property type="entry name" value="P-loop_NTPase"/>
</dbReference>
<feature type="domain" description="UvrD-like helicase C-terminal" evidence="18">
    <location>
        <begin position="551"/>
        <end position="853"/>
    </location>
</feature>
<proteinExistence type="inferred from homology"/>
<evidence type="ECO:0000256" key="14">
    <source>
        <dbReference type="PROSITE-ProRule" id="PRU00560"/>
    </source>
</evidence>
<evidence type="ECO:0000256" key="10">
    <source>
        <dbReference type="ARBA" id="ARBA00023235"/>
    </source>
</evidence>
<reference evidence="19 20" key="1">
    <citation type="submission" date="2019-05" db="EMBL/GenBank/DDBJ databases">
        <authorList>
            <person name="Narsing Rao M.P."/>
            <person name="Li W.J."/>
        </authorList>
    </citation>
    <scope>NUCLEOTIDE SEQUENCE [LARGE SCALE GENOMIC DNA]</scope>
    <source>
        <strain evidence="19 20">SYSU_K30003</strain>
    </source>
</reference>
<organism evidence="19 20">
    <name type="scientific">Paenibacillus antri</name>
    <dbReference type="NCBI Taxonomy" id="2582848"/>
    <lineage>
        <taxon>Bacteria</taxon>
        <taxon>Bacillati</taxon>
        <taxon>Bacillota</taxon>
        <taxon>Bacilli</taxon>
        <taxon>Bacillales</taxon>
        <taxon>Paenibacillaceae</taxon>
        <taxon>Paenibacillus</taxon>
    </lineage>
</organism>
<dbReference type="NCBIfam" id="TIGR02785">
    <property type="entry name" value="addA_Gpos"/>
    <property type="match status" value="1"/>
</dbReference>
<dbReference type="InterPro" id="IPR014017">
    <property type="entry name" value="DNA_helicase_UvrD-like_C"/>
</dbReference>
<dbReference type="RefSeq" id="WP_138196042.1">
    <property type="nucleotide sequence ID" value="NZ_VCIW01000015.1"/>
</dbReference>
<dbReference type="HAMAP" id="MF_01451">
    <property type="entry name" value="AddA"/>
    <property type="match status" value="1"/>
</dbReference>
<evidence type="ECO:0000256" key="13">
    <source>
        <dbReference type="HAMAP-Rule" id="MF_01451"/>
    </source>
</evidence>
<dbReference type="GO" id="GO:0016887">
    <property type="term" value="F:ATP hydrolysis activity"/>
    <property type="evidence" value="ECO:0007669"/>
    <property type="project" value="RHEA"/>
</dbReference>
<comment type="similarity">
    <text evidence="13">Belongs to the helicase family. AddA subfamily.</text>
</comment>
<comment type="catalytic activity">
    <reaction evidence="11 13">
        <text>Couples ATP hydrolysis with the unwinding of duplex DNA by translocating in the 3'-5' direction.</text>
        <dbReference type="EC" id="5.6.2.4"/>
    </reaction>
</comment>
<evidence type="ECO:0000313" key="19">
    <source>
        <dbReference type="EMBL" id="TLS50332.1"/>
    </source>
</evidence>
<dbReference type="GO" id="GO:0000724">
    <property type="term" value="P:double-strand break repair via homologous recombination"/>
    <property type="evidence" value="ECO:0007669"/>
    <property type="project" value="UniProtKB-UniRule"/>
</dbReference>
<keyword evidence="2 13" id="KW-0547">Nucleotide-binding</keyword>
<comment type="cofactor">
    <cofactor evidence="13">
        <name>Mg(2+)</name>
        <dbReference type="ChEBI" id="CHEBI:18420"/>
    </cofactor>
</comment>
<keyword evidence="7 13" id="KW-0067">ATP-binding</keyword>
<dbReference type="SUPFAM" id="SSF52980">
    <property type="entry name" value="Restriction endonuclease-like"/>
    <property type="match status" value="1"/>
</dbReference>
<evidence type="ECO:0000256" key="3">
    <source>
        <dbReference type="ARBA" id="ARBA00022763"/>
    </source>
</evidence>
<dbReference type="EC" id="3.1.-.-" evidence="13"/>